<evidence type="ECO:0000256" key="1">
    <source>
        <dbReference type="SAM" id="MobiDB-lite"/>
    </source>
</evidence>
<dbReference type="GO" id="GO:0009007">
    <property type="term" value="F:site-specific DNA-methyltransferase (adenine-specific) activity"/>
    <property type="evidence" value="ECO:0007669"/>
    <property type="project" value="InterPro"/>
</dbReference>
<organism evidence="2 3">
    <name type="scientific">Culter alburnus</name>
    <name type="common">Topmouth culter</name>
    <dbReference type="NCBI Taxonomy" id="194366"/>
    <lineage>
        <taxon>Eukaryota</taxon>
        <taxon>Metazoa</taxon>
        <taxon>Chordata</taxon>
        <taxon>Craniata</taxon>
        <taxon>Vertebrata</taxon>
        <taxon>Euteleostomi</taxon>
        <taxon>Actinopterygii</taxon>
        <taxon>Neopterygii</taxon>
        <taxon>Teleostei</taxon>
        <taxon>Ostariophysi</taxon>
        <taxon>Cypriniformes</taxon>
        <taxon>Xenocyprididae</taxon>
        <taxon>Xenocypridinae</taxon>
        <taxon>Culter</taxon>
    </lineage>
</organism>
<dbReference type="InterPro" id="IPR052055">
    <property type="entry name" value="Hepadnavirus_pol/RT"/>
</dbReference>
<dbReference type="AlphaFoldDB" id="A0AAW2ASX3"/>
<name>A0AAW2ASX3_CULAL</name>
<feature type="compositionally biased region" description="Low complexity" evidence="1">
    <location>
        <begin position="21"/>
        <end position="34"/>
    </location>
</feature>
<dbReference type="PANTHER" id="PTHR33050:SF7">
    <property type="entry name" value="RIBONUCLEASE H"/>
    <property type="match status" value="1"/>
</dbReference>
<dbReference type="PANTHER" id="PTHR33050">
    <property type="entry name" value="REVERSE TRANSCRIPTASE DOMAIN-CONTAINING PROTEIN"/>
    <property type="match status" value="1"/>
</dbReference>
<dbReference type="Proteomes" id="UP001479290">
    <property type="component" value="Unassembled WGS sequence"/>
</dbReference>
<reference evidence="2 3" key="1">
    <citation type="submission" date="2024-05" db="EMBL/GenBank/DDBJ databases">
        <title>A high-quality chromosomal-level genome assembly of Topmouth culter (Culter alburnus).</title>
        <authorList>
            <person name="Zhao H."/>
        </authorList>
    </citation>
    <scope>NUCLEOTIDE SEQUENCE [LARGE SCALE GENOMIC DNA]</scope>
    <source>
        <strain evidence="2">CATC2023</strain>
        <tissue evidence="2">Muscle</tissue>
    </source>
</reference>
<dbReference type="Pfam" id="PF05869">
    <property type="entry name" value="Dam"/>
    <property type="match status" value="1"/>
</dbReference>
<comment type="caution">
    <text evidence="2">The sequence shown here is derived from an EMBL/GenBank/DDBJ whole genome shotgun (WGS) entry which is preliminary data.</text>
</comment>
<protein>
    <submittedName>
        <fullName evidence="2">Uncharacterized protein</fullName>
    </submittedName>
</protein>
<gene>
    <name evidence="2" type="ORF">ABG768_023338</name>
</gene>
<keyword evidence="3" id="KW-1185">Reference proteome</keyword>
<sequence>YDSGVIFKPPGRSLVQPLMRSGETSSGMGSSEASVAQSDSCSWQEQSGRRHVVTEHVVPSDEWMLHPKVVLKIWEFFGRAEIDLFASEDNSHCPTFFSKEVDALAHTWPSTLLYAFPPIALIPQVIRRIREDQHRVLLVAPLWRNQVWSSELFKLSLRAPWPIPLRRDLLSQANRTIWQPQPELWALHLWSLDGSRPASPGMS</sequence>
<dbReference type="GO" id="GO:0003677">
    <property type="term" value="F:DNA binding"/>
    <property type="evidence" value="ECO:0007669"/>
    <property type="project" value="InterPro"/>
</dbReference>
<accession>A0AAW2ASX3</accession>
<proteinExistence type="predicted"/>
<evidence type="ECO:0000313" key="3">
    <source>
        <dbReference type="Proteomes" id="UP001479290"/>
    </source>
</evidence>
<evidence type="ECO:0000313" key="2">
    <source>
        <dbReference type="EMBL" id="KAK9975285.1"/>
    </source>
</evidence>
<dbReference type="GO" id="GO:0009307">
    <property type="term" value="P:DNA restriction-modification system"/>
    <property type="evidence" value="ECO:0007669"/>
    <property type="project" value="InterPro"/>
</dbReference>
<feature type="non-terminal residue" evidence="2">
    <location>
        <position position="1"/>
    </location>
</feature>
<dbReference type="InterPro" id="IPR008593">
    <property type="entry name" value="Dam_MeTrfase"/>
</dbReference>
<dbReference type="EMBL" id="JAWDJR010000005">
    <property type="protein sequence ID" value="KAK9975285.1"/>
    <property type="molecule type" value="Genomic_DNA"/>
</dbReference>
<feature type="region of interest" description="Disordered" evidence="1">
    <location>
        <begin position="1"/>
        <end position="39"/>
    </location>
</feature>